<dbReference type="Gene3D" id="1.10.10.10">
    <property type="entry name" value="Winged helix-like DNA-binding domain superfamily/Winged helix DNA-binding domain"/>
    <property type="match status" value="1"/>
</dbReference>
<dbReference type="Proteomes" id="UP000276254">
    <property type="component" value="Chromosome"/>
</dbReference>
<keyword evidence="3" id="KW-0804">Transcription</keyword>
<dbReference type="RefSeq" id="WP_121153947.1">
    <property type="nucleotide sequence ID" value="NZ_CP032829.1"/>
</dbReference>
<dbReference type="GO" id="GO:0006355">
    <property type="term" value="P:regulation of DNA-templated transcription"/>
    <property type="evidence" value="ECO:0007669"/>
    <property type="project" value="InterPro"/>
</dbReference>
<dbReference type="GO" id="GO:0003677">
    <property type="term" value="F:DNA binding"/>
    <property type="evidence" value="ECO:0007669"/>
    <property type="project" value="UniProtKB-KW"/>
</dbReference>
<accession>A0A494TML1</accession>
<dbReference type="PANTHER" id="PTHR43214:SF24">
    <property type="entry name" value="TRANSCRIPTIONAL REGULATORY PROTEIN NARL-RELATED"/>
    <property type="match status" value="1"/>
</dbReference>
<dbReference type="InterPro" id="IPR016032">
    <property type="entry name" value="Sig_transdc_resp-reg_C-effctor"/>
</dbReference>
<dbReference type="OrthoDB" id="5497412at2"/>
<dbReference type="InterPro" id="IPR039420">
    <property type="entry name" value="WalR-like"/>
</dbReference>
<dbReference type="PANTHER" id="PTHR43214">
    <property type="entry name" value="TWO-COMPONENT RESPONSE REGULATOR"/>
    <property type="match status" value="1"/>
</dbReference>
<dbReference type="SUPFAM" id="SSF46894">
    <property type="entry name" value="C-terminal effector domain of the bipartite response regulators"/>
    <property type="match status" value="1"/>
</dbReference>
<dbReference type="AlphaFoldDB" id="A0A494TML1"/>
<feature type="domain" description="HTH luxR-type" evidence="4">
    <location>
        <begin position="311"/>
        <end position="376"/>
    </location>
</feature>
<dbReference type="CDD" id="cd06170">
    <property type="entry name" value="LuxR_C_like"/>
    <property type="match status" value="1"/>
</dbReference>
<protein>
    <submittedName>
        <fullName evidence="5">LuxR family transcriptional regulator</fullName>
    </submittedName>
</protein>
<dbReference type="EMBL" id="CP032829">
    <property type="protein sequence ID" value="AYJ87046.1"/>
    <property type="molecule type" value="Genomic_DNA"/>
</dbReference>
<evidence type="ECO:0000313" key="5">
    <source>
        <dbReference type="EMBL" id="AYJ87046.1"/>
    </source>
</evidence>
<keyword evidence="1" id="KW-0805">Transcription regulation</keyword>
<evidence type="ECO:0000256" key="1">
    <source>
        <dbReference type="ARBA" id="ARBA00023015"/>
    </source>
</evidence>
<name>A0A494TML1_SPHPE</name>
<organism evidence="5 6">
    <name type="scientific">Sphingomonas paeninsulae</name>
    <dbReference type="NCBI Taxonomy" id="2319844"/>
    <lineage>
        <taxon>Bacteria</taxon>
        <taxon>Pseudomonadati</taxon>
        <taxon>Pseudomonadota</taxon>
        <taxon>Alphaproteobacteria</taxon>
        <taxon>Sphingomonadales</taxon>
        <taxon>Sphingomonadaceae</taxon>
        <taxon>Sphingomonas</taxon>
    </lineage>
</organism>
<gene>
    <name evidence="5" type="ORF">D3Y57_15250</name>
</gene>
<evidence type="ECO:0000256" key="2">
    <source>
        <dbReference type="ARBA" id="ARBA00023125"/>
    </source>
</evidence>
<evidence type="ECO:0000259" key="4">
    <source>
        <dbReference type="PROSITE" id="PS50043"/>
    </source>
</evidence>
<evidence type="ECO:0000313" key="6">
    <source>
        <dbReference type="Proteomes" id="UP000276254"/>
    </source>
</evidence>
<reference evidence="5 6" key="1">
    <citation type="submission" date="2018-09" db="EMBL/GenBank/DDBJ databases">
        <title>Sphingomonas peninsula sp. nov., isolated from fildes peninsula, Antarctic soil.</title>
        <authorList>
            <person name="Yingchao G."/>
        </authorList>
    </citation>
    <scope>NUCLEOTIDE SEQUENCE [LARGE SCALE GENOMIC DNA]</scope>
    <source>
        <strain evidence="5 6">YZ-8</strain>
    </source>
</reference>
<dbReference type="InterPro" id="IPR000792">
    <property type="entry name" value="Tscrpt_reg_LuxR_C"/>
</dbReference>
<proteinExistence type="predicted"/>
<dbReference type="SMART" id="SM00421">
    <property type="entry name" value="HTH_LUXR"/>
    <property type="match status" value="1"/>
</dbReference>
<dbReference type="InterPro" id="IPR036388">
    <property type="entry name" value="WH-like_DNA-bd_sf"/>
</dbReference>
<dbReference type="PROSITE" id="PS50043">
    <property type="entry name" value="HTH_LUXR_2"/>
    <property type="match status" value="1"/>
</dbReference>
<dbReference type="KEGG" id="spha:D3Y57_15250"/>
<dbReference type="Pfam" id="PF00196">
    <property type="entry name" value="GerE"/>
    <property type="match status" value="1"/>
</dbReference>
<keyword evidence="2" id="KW-0238">DNA-binding</keyword>
<keyword evidence="6" id="KW-1185">Reference proteome</keyword>
<evidence type="ECO:0000256" key="3">
    <source>
        <dbReference type="ARBA" id="ARBA00023163"/>
    </source>
</evidence>
<sequence>MIGHLSESVDATAIGSAHYADADDVVVALFASLLDDAPWSAFLERLATAASAAWATLILTPRAGDQPGMILTPGADPGIGLDYTRRLFANDPFTGLPEGKVSHFREFVSAAALDRNVAYREFLSQTSSDEVLGLDIREAGGLELRLRLTRAADQPPFEPSDYQRLEQLVPHLRTALKLFDRLATGETERGIYAGAVAQMAVGVVILDWRGKVIRLNARASEILAECDGIALRNATIRIDDNELARQLHARLLHTDDAGLLTLRIPRPSGHGDLLLIAGSANAPDYLVAGGGPATVLFLNDPVRSPRISADALRDLLGLTQSEAGIAANIASGLSLADVAAHHGISPNTVRAHLRAIFNKTGVKRQSQLVHLVHHSLPGLTRPAD</sequence>